<organism evidence="2 3">
    <name type="scientific">Parabacteroides goldsteinii DSM 19448 = WAL 12034</name>
    <dbReference type="NCBI Taxonomy" id="927665"/>
    <lineage>
        <taxon>Bacteria</taxon>
        <taxon>Pseudomonadati</taxon>
        <taxon>Bacteroidota</taxon>
        <taxon>Bacteroidia</taxon>
        <taxon>Bacteroidales</taxon>
        <taxon>Tannerellaceae</taxon>
        <taxon>Parabacteroides</taxon>
    </lineage>
</organism>
<dbReference type="PANTHER" id="PTHR39201:SF1">
    <property type="entry name" value="FLAVODOXIN-LIKE DOMAIN-CONTAINING PROTEIN"/>
    <property type="match status" value="1"/>
</dbReference>
<reference evidence="2 3" key="1">
    <citation type="submission" date="2013-04" db="EMBL/GenBank/DDBJ databases">
        <title>The Genome Sequence of Parabacteroides goldsteinii DSM 19448.</title>
        <authorList>
            <consortium name="The Broad Institute Genomics Platform"/>
            <person name="Earl A."/>
            <person name="Ward D."/>
            <person name="Feldgarden M."/>
            <person name="Gevers D."/>
            <person name="Martens E."/>
            <person name="Sakamoto M."/>
            <person name="Benno Y."/>
            <person name="Song Y."/>
            <person name="Liu C."/>
            <person name="Lee J."/>
            <person name="Bolanos M."/>
            <person name="Vaisanen M.L."/>
            <person name="Finegold S.M."/>
            <person name="Walker B."/>
            <person name="Young S."/>
            <person name="Zeng Q."/>
            <person name="Gargeya S."/>
            <person name="Fitzgerald M."/>
            <person name="Haas B."/>
            <person name="Abouelleil A."/>
            <person name="Allen A.W."/>
            <person name="Alvarado L."/>
            <person name="Arachchi H.M."/>
            <person name="Berlin A.M."/>
            <person name="Chapman S.B."/>
            <person name="Gainer-Dewar J."/>
            <person name="Goldberg J."/>
            <person name="Griggs A."/>
            <person name="Gujja S."/>
            <person name="Hansen M."/>
            <person name="Howarth C."/>
            <person name="Imamovic A."/>
            <person name="Ireland A."/>
            <person name="Larimer J."/>
            <person name="McCowan C."/>
            <person name="Murphy C."/>
            <person name="Pearson M."/>
            <person name="Poon T.W."/>
            <person name="Priest M."/>
            <person name="Roberts A."/>
            <person name="Saif S."/>
            <person name="Shea T."/>
            <person name="Sisk P."/>
            <person name="Sykes S."/>
            <person name="Wortman J."/>
            <person name="Nusbaum C."/>
            <person name="Birren B."/>
        </authorList>
    </citation>
    <scope>NUCLEOTIDE SEQUENCE [LARGE SCALE GENOMIC DNA]</scope>
    <source>
        <strain evidence="2 3">DSM 19448</strain>
    </source>
</reference>
<dbReference type="SUPFAM" id="SSF52218">
    <property type="entry name" value="Flavoproteins"/>
    <property type="match status" value="1"/>
</dbReference>
<dbReference type="PATRIC" id="fig|927665.4.peg.3741"/>
<dbReference type="Proteomes" id="UP000033047">
    <property type="component" value="Unassembled WGS sequence"/>
</dbReference>
<dbReference type="NCBIfam" id="NF005501">
    <property type="entry name" value="PRK07116.1"/>
    <property type="match status" value="1"/>
</dbReference>
<comment type="caution">
    <text evidence="2">The sequence shown here is derived from an EMBL/GenBank/DDBJ whole genome shotgun (WGS) entry which is preliminary data.</text>
</comment>
<proteinExistence type="predicted"/>
<protein>
    <recommendedName>
        <fullName evidence="1">Flavodoxin-like domain-containing protein</fullName>
    </recommendedName>
</protein>
<dbReference type="EMBL" id="AQHV01000016">
    <property type="protein sequence ID" value="KKB50289.1"/>
    <property type="molecule type" value="Genomic_DNA"/>
</dbReference>
<accession>A0A0F5IXJ2</accession>
<feature type="domain" description="Flavodoxin-like" evidence="1">
    <location>
        <begin position="29"/>
        <end position="180"/>
    </location>
</feature>
<sequence length="181" mass="20254">MTTMKVIGMIMVVIMMLCIPINAQTQSDKTLVAYFSATGTTEKAAKLIVEVTGGTLYEIQPEKEYVTADLDWHDKSSRSSVEMSNAKSRPALKSKPENLADYDIIYIGFPIWWNSAPRIINTFIESGDFAGKMIIPFATSGSSSISNAEKELQETYPDMKWQKGRLLNGATKENIKKWTKK</sequence>
<gene>
    <name evidence="2" type="ORF">HMPREF1535_03638</name>
</gene>
<evidence type="ECO:0000313" key="3">
    <source>
        <dbReference type="Proteomes" id="UP000033047"/>
    </source>
</evidence>
<dbReference type="STRING" id="927665.HMPREF1535_03638"/>
<dbReference type="Pfam" id="PF12682">
    <property type="entry name" value="Flavodoxin_4"/>
    <property type="match status" value="1"/>
</dbReference>
<dbReference type="Gene3D" id="3.40.50.360">
    <property type="match status" value="1"/>
</dbReference>
<dbReference type="PANTHER" id="PTHR39201">
    <property type="entry name" value="EXPORTED PROTEIN-RELATED"/>
    <property type="match status" value="1"/>
</dbReference>
<dbReference type="InterPro" id="IPR029039">
    <property type="entry name" value="Flavoprotein-like_sf"/>
</dbReference>
<evidence type="ECO:0000313" key="2">
    <source>
        <dbReference type="EMBL" id="KKB50289.1"/>
    </source>
</evidence>
<dbReference type="HOGENOM" id="CLU_068890_1_1_10"/>
<dbReference type="AlphaFoldDB" id="A0A0F5IXJ2"/>
<dbReference type="GO" id="GO:0010181">
    <property type="term" value="F:FMN binding"/>
    <property type="evidence" value="ECO:0007669"/>
    <property type="project" value="InterPro"/>
</dbReference>
<dbReference type="InterPro" id="IPR008254">
    <property type="entry name" value="Flavodoxin/NO_synth"/>
</dbReference>
<evidence type="ECO:0000259" key="1">
    <source>
        <dbReference type="Pfam" id="PF12682"/>
    </source>
</evidence>
<name>A0A0F5IXJ2_9BACT</name>